<evidence type="ECO:0000256" key="7">
    <source>
        <dbReference type="SAM" id="Phobius"/>
    </source>
</evidence>
<feature type="transmembrane region" description="Helical" evidence="7">
    <location>
        <begin position="6"/>
        <end position="26"/>
    </location>
</feature>
<dbReference type="GO" id="GO:0048039">
    <property type="term" value="F:ubiquinone binding"/>
    <property type="evidence" value="ECO:0007669"/>
    <property type="project" value="TreeGrafter"/>
</dbReference>
<evidence type="ECO:0000313" key="9">
    <source>
        <dbReference type="EMBL" id="NWJ45853.1"/>
    </source>
</evidence>
<dbReference type="GO" id="GO:0016020">
    <property type="term" value="C:membrane"/>
    <property type="evidence" value="ECO:0007669"/>
    <property type="project" value="UniProtKB-SubCell"/>
</dbReference>
<feature type="domain" description="NADH:quinone oxidoreductase/Mrp antiporter transmembrane" evidence="8">
    <location>
        <begin position="132"/>
        <end position="426"/>
    </location>
</feature>
<feature type="transmembrane region" description="Helical" evidence="7">
    <location>
        <begin position="381"/>
        <end position="402"/>
    </location>
</feature>
<evidence type="ECO:0000313" key="12">
    <source>
        <dbReference type="Proteomes" id="UP001431572"/>
    </source>
</evidence>
<evidence type="ECO:0000256" key="6">
    <source>
        <dbReference type="RuleBase" id="RU000320"/>
    </source>
</evidence>
<reference evidence="10" key="2">
    <citation type="journal article" date="2024" name="Nature">
        <title>Anoxygenic phototroph of the Chloroflexota uses a type I reaction centre.</title>
        <authorList>
            <person name="Tsuji J.M."/>
            <person name="Shaw N.A."/>
            <person name="Nagashima S."/>
            <person name="Venkiteswaran J.J."/>
            <person name="Schiff S.L."/>
            <person name="Watanabe T."/>
            <person name="Fukui M."/>
            <person name="Hanada S."/>
            <person name="Tank M."/>
            <person name="Neufeld J.D."/>
        </authorList>
    </citation>
    <scope>NUCLEOTIDE SEQUENCE</scope>
    <source>
        <strain evidence="10">L227-S17</strain>
    </source>
</reference>
<feature type="transmembrane region" description="Helical" evidence="7">
    <location>
        <begin position="464"/>
        <end position="488"/>
    </location>
</feature>
<dbReference type="PANTHER" id="PTHR43507">
    <property type="entry name" value="NADH-UBIQUINONE OXIDOREDUCTASE CHAIN 4"/>
    <property type="match status" value="1"/>
</dbReference>
<evidence type="ECO:0000313" key="11">
    <source>
        <dbReference type="Proteomes" id="UP000521676"/>
    </source>
</evidence>
<evidence type="ECO:0000256" key="4">
    <source>
        <dbReference type="ARBA" id="ARBA00022989"/>
    </source>
</evidence>
<dbReference type="GO" id="GO:0015990">
    <property type="term" value="P:electron transport coupled proton transport"/>
    <property type="evidence" value="ECO:0007669"/>
    <property type="project" value="TreeGrafter"/>
</dbReference>
<proteinExistence type="inferred from homology"/>
<feature type="transmembrane region" description="Helical" evidence="7">
    <location>
        <begin position="139"/>
        <end position="158"/>
    </location>
</feature>
<dbReference type="NCBIfam" id="TIGR01972">
    <property type="entry name" value="NDH_I_M"/>
    <property type="match status" value="1"/>
</dbReference>
<keyword evidence="4 7" id="KW-1133">Transmembrane helix</keyword>
<feature type="transmembrane region" description="Helical" evidence="7">
    <location>
        <begin position="311"/>
        <end position="330"/>
    </location>
</feature>
<dbReference type="AlphaFoldDB" id="A0A8T7LXZ3"/>
<dbReference type="EMBL" id="CP128399">
    <property type="protein sequence ID" value="WJW67717.1"/>
    <property type="molecule type" value="Genomic_DNA"/>
</dbReference>
<protein>
    <submittedName>
        <fullName evidence="9">NADH-quinone oxidoreductase subunit M</fullName>
    </submittedName>
</protein>
<dbReference type="Proteomes" id="UP001431572">
    <property type="component" value="Chromosome 1"/>
</dbReference>
<feature type="transmembrane region" description="Helical" evidence="7">
    <location>
        <begin position="33"/>
        <end position="56"/>
    </location>
</feature>
<dbReference type="GO" id="GO:0012505">
    <property type="term" value="C:endomembrane system"/>
    <property type="evidence" value="ECO:0007669"/>
    <property type="project" value="UniProtKB-SubCell"/>
</dbReference>
<evidence type="ECO:0000256" key="1">
    <source>
        <dbReference type="ARBA" id="ARBA00004127"/>
    </source>
</evidence>
<dbReference type="InterPro" id="IPR010227">
    <property type="entry name" value="NADH_Q_OxRdtase_chainM/4"/>
</dbReference>
<dbReference type="GO" id="GO:0008137">
    <property type="term" value="F:NADH dehydrogenase (ubiquinone) activity"/>
    <property type="evidence" value="ECO:0007669"/>
    <property type="project" value="InterPro"/>
</dbReference>
<comment type="subcellular location">
    <subcellularLocation>
        <location evidence="1">Endomembrane system</location>
        <topology evidence="1">Multi-pass membrane protein</topology>
    </subcellularLocation>
    <subcellularLocation>
        <location evidence="6">Membrane</location>
        <topology evidence="6">Multi-pass membrane protein</topology>
    </subcellularLocation>
</comment>
<evidence type="ECO:0000256" key="2">
    <source>
        <dbReference type="ARBA" id="ARBA00009025"/>
    </source>
</evidence>
<dbReference type="PANTHER" id="PTHR43507:SF1">
    <property type="entry name" value="NADH-UBIQUINONE OXIDOREDUCTASE CHAIN 4"/>
    <property type="match status" value="1"/>
</dbReference>
<feature type="transmembrane region" description="Helical" evidence="7">
    <location>
        <begin position="170"/>
        <end position="192"/>
    </location>
</feature>
<dbReference type="Proteomes" id="UP000521676">
    <property type="component" value="Unassembled WGS sequence"/>
</dbReference>
<feature type="transmembrane region" description="Helical" evidence="7">
    <location>
        <begin position="282"/>
        <end position="304"/>
    </location>
</feature>
<dbReference type="GO" id="GO:0003954">
    <property type="term" value="F:NADH dehydrogenase activity"/>
    <property type="evidence" value="ECO:0007669"/>
    <property type="project" value="TreeGrafter"/>
</dbReference>
<evidence type="ECO:0000313" key="10">
    <source>
        <dbReference type="EMBL" id="WJW67717.1"/>
    </source>
</evidence>
<comment type="similarity">
    <text evidence="2">Belongs to the complex I subunit 4 family.</text>
</comment>
<name>A0A8T7LXZ3_9CHLR</name>
<evidence type="ECO:0000259" key="8">
    <source>
        <dbReference type="Pfam" id="PF00361"/>
    </source>
</evidence>
<dbReference type="Pfam" id="PF00361">
    <property type="entry name" value="Proton_antipo_M"/>
    <property type="match status" value="1"/>
</dbReference>
<dbReference type="PRINTS" id="PR01437">
    <property type="entry name" value="NUOXDRDTASE4"/>
</dbReference>
<gene>
    <name evidence="9" type="ORF">HXX08_08245</name>
    <name evidence="10" type="ORF">OZ401_000992</name>
</gene>
<keyword evidence="3 6" id="KW-0812">Transmembrane</keyword>
<accession>A0A8T7LXZ3</accession>
<feature type="transmembrane region" description="Helical" evidence="7">
    <location>
        <begin position="414"/>
        <end position="434"/>
    </location>
</feature>
<dbReference type="InterPro" id="IPR001750">
    <property type="entry name" value="ND/Mrp_TM"/>
</dbReference>
<keyword evidence="12" id="KW-1185">Reference proteome</keyword>
<dbReference type="GO" id="GO:0042773">
    <property type="term" value="P:ATP synthesis coupled electron transport"/>
    <property type="evidence" value="ECO:0007669"/>
    <property type="project" value="InterPro"/>
</dbReference>
<dbReference type="InterPro" id="IPR003918">
    <property type="entry name" value="NADH_UbQ_OxRdtase"/>
</dbReference>
<reference evidence="9 11" key="1">
    <citation type="submission" date="2020-06" db="EMBL/GenBank/DDBJ databases">
        <title>Anoxygenic phototrophic Chloroflexota member uses a Type I reaction center.</title>
        <authorList>
            <person name="Tsuji J.M."/>
            <person name="Shaw N.A."/>
            <person name="Nagashima S."/>
            <person name="Venkiteswaran J."/>
            <person name="Schiff S.L."/>
            <person name="Hanada S."/>
            <person name="Tank M."/>
            <person name="Neufeld J.D."/>
        </authorList>
    </citation>
    <scope>NUCLEOTIDE SEQUENCE [LARGE SCALE GENOMIC DNA]</scope>
    <source>
        <strain evidence="9">L227-S17</strain>
    </source>
</reference>
<feature type="transmembrane region" description="Helical" evidence="7">
    <location>
        <begin position="117"/>
        <end position="133"/>
    </location>
</feature>
<organism evidence="9 11">
    <name type="scientific">Candidatus Chlorohelix allophototropha</name>
    <dbReference type="NCBI Taxonomy" id="3003348"/>
    <lineage>
        <taxon>Bacteria</taxon>
        <taxon>Bacillati</taxon>
        <taxon>Chloroflexota</taxon>
        <taxon>Chloroflexia</taxon>
        <taxon>Candidatus Chloroheliales</taxon>
        <taxon>Candidatus Chloroheliaceae</taxon>
        <taxon>Candidatus Chlorohelix</taxon>
    </lineage>
</organism>
<evidence type="ECO:0000256" key="3">
    <source>
        <dbReference type="ARBA" id="ARBA00022692"/>
    </source>
</evidence>
<evidence type="ECO:0000256" key="5">
    <source>
        <dbReference type="ARBA" id="ARBA00023136"/>
    </source>
</evidence>
<dbReference type="EMBL" id="JACATZ010000001">
    <property type="protein sequence ID" value="NWJ45853.1"/>
    <property type="molecule type" value="Genomic_DNA"/>
</dbReference>
<feature type="transmembrane region" description="Helical" evidence="7">
    <location>
        <begin position="342"/>
        <end position="360"/>
    </location>
</feature>
<feature type="transmembrane region" description="Helical" evidence="7">
    <location>
        <begin position="86"/>
        <end position="105"/>
    </location>
</feature>
<dbReference type="RefSeq" id="WP_341469607.1">
    <property type="nucleotide sequence ID" value="NZ_CP128399.1"/>
</dbReference>
<keyword evidence="5 7" id="KW-0472">Membrane</keyword>
<sequence>MSMIEIPLLSLIIFLPFVGALLLLALRLPQKASYWLSVVWSLVVFAIAVGLLLNFADGSTSGFAFSEKLEWLKPLGMNYQVAVDSISAWLIALTAFVSLVAAFSAREIQGRHNYFRAWLLTLETGILGVFAATNLLNFYVFWEVMLIPAYFLIGRWGITRERVKSAIRFVIYTLVGSLLMLVAMLALAFLTVPAGGQPSLDLLVLKERIGGLDRSTQEWLFLAFAAAFAVKVPLFPLQAWQPDAYAESPTPVTIVLAGVMSKTGTYGFLRFGIFLFPTASQTFAPLICILALASIIYGALAALGQTDLKRLLAYSSLSHTGFIVLGLFALNNQGVNGAVLQMINHGITTPALFLAATALSNRTGTTELAGMAGLQSRMPRLAALFLILSLASLGLPGLNQFAGEFLILGGAWQASAWYAVIGAVGVVLAAWYSIRMFQLIWHGPRAENEVPALAKALDMRPVEYLVFVPLVALIVLLGLAPALVTSIFDGSVSTLLK</sequence>